<evidence type="ECO:0000313" key="3">
    <source>
        <dbReference type="Proteomes" id="UP000230052"/>
    </source>
</evidence>
<organism evidence="2 3">
    <name type="scientific">Candidatus Aquitaenariimonas noxiae</name>
    <dbReference type="NCBI Taxonomy" id="1974741"/>
    <lineage>
        <taxon>Bacteria</taxon>
        <taxon>Pseudomonadati</taxon>
        <taxon>Candidatus Omnitrophota</taxon>
        <taxon>Candidatus Aquitaenariimonas</taxon>
    </lineage>
</organism>
<dbReference type="CDD" id="cd04186">
    <property type="entry name" value="GT_2_like_c"/>
    <property type="match status" value="1"/>
</dbReference>
<dbReference type="SUPFAM" id="SSF53448">
    <property type="entry name" value="Nucleotide-diphospho-sugar transferases"/>
    <property type="match status" value="1"/>
</dbReference>
<dbReference type="Proteomes" id="UP000230052">
    <property type="component" value="Unassembled WGS sequence"/>
</dbReference>
<comment type="caution">
    <text evidence="2">The sequence shown here is derived from an EMBL/GenBank/DDBJ whole genome shotgun (WGS) entry which is preliminary data.</text>
</comment>
<dbReference type="EMBL" id="PEWV01000071">
    <property type="protein sequence ID" value="PIU41100.1"/>
    <property type="molecule type" value="Genomic_DNA"/>
</dbReference>
<dbReference type="Gene3D" id="3.90.550.10">
    <property type="entry name" value="Spore Coat Polysaccharide Biosynthesis Protein SpsA, Chain A"/>
    <property type="match status" value="1"/>
</dbReference>
<proteinExistence type="predicted"/>
<evidence type="ECO:0000259" key="1">
    <source>
        <dbReference type="Pfam" id="PF00535"/>
    </source>
</evidence>
<dbReference type="AlphaFoldDB" id="A0A2J0KXE4"/>
<accession>A0A2J0KXE4</accession>
<protein>
    <recommendedName>
        <fullName evidence="1">Glycosyltransferase 2-like domain-containing protein</fullName>
    </recommendedName>
</protein>
<dbReference type="InterPro" id="IPR029044">
    <property type="entry name" value="Nucleotide-diphossugar_trans"/>
</dbReference>
<dbReference type="Pfam" id="PF00535">
    <property type="entry name" value="Glycos_transf_2"/>
    <property type="match status" value="1"/>
</dbReference>
<sequence>MQPDKCCDIVIPVWNEYKLTKTCIESIRKNTDFPYRIIAVDNGSDSETKGYLESCKSSDPANFALVRNEENLGFVKASNQGMRLSNAKYVCLLNNDTIVGEKWLGIMINVLENNSSIGLLNPLSNTFGRGPKDIIDIDDYSRKIALKKDRFVEAGQCIGFCMLMRRGVIDRIGHLSENSTFMFFEDTDYSIRARNMGFICAIAMGAYVYHYEHKSGDKLGSKQGEIFQENQKLFYKKWGEPLRIVYVSSVDPKTSRELLKRNIGEAISISKKGNYVYIFQRGKFKGDIDDFYESLGLVRFLNAQIFFKDKSFKLYCIYRILTRRKKRFDAIFANDSDFYSLLKKIFFFHRIAIYRNLNEADAVNLWSKRHKNARSVE</sequence>
<reference evidence="2 3" key="1">
    <citation type="submission" date="2017-09" db="EMBL/GenBank/DDBJ databases">
        <title>Depth-based differentiation of microbial function through sediment-hosted aquifers and enrichment of novel symbionts in the deep terrestrial subsurface.</title>
        <authorList>
            <person name="Probst A.J."/>
            <person name="Ladd B."/>
            <person name="Jarett J.K."/>
            <person name="Geller-Mcgrath D.E."/>
            <person name="Sieber C.M."/>
            <person name="Emerson J.B."/>
            <person name="Anantharaman K."/>
            <person name="Thomas B.C."/>
            <person name="Malmstrom R."/>
            <person name="Stieglmeier M."/>
            <person name="Klingl A."/>
            <person name="Woyke T."/>
            <person name="Ryan C.M."/>
            <person name="Banfield J.F."/>
        </authorList>
    </citation>
    <scope>NUCLEOTIDE SEQUENCE [LARGE SCALE GENOMIC DNA]</scope>
    <source>
        <strain evidence="2">CG07_land_8_20_14_0_80_42_15</strain>
    </source>
</reference>
<gene>
    <name evidence="2" type="ORF">COS99_07120</name>
</gene>
<evidence type="ECO:0000313" key="2">
    <source>
        <dbReference type="EMBL" id="PIU41100.1"/>
    </source>
</evidence>
<name>A0A2J0KXE4_9BACT</name>
<dbReference type="InterPro" id="IPR001173">
    <property type="entry name" value="Glyco_trans_2-like"/>
</dbReference>
<dbReference type="PANTHER" id="PTHR43179:SF7">
    <property type="entry name" value="RHAMNOSYLTRANSFERASE WBBL"/>
    <property type="match status" value="1"/>
</dbReference>
<dbReference type="PANTHER" id="PTHR43179">
    <property type="entry name" value="RHAMNOSYLTRANSFERASE WBBL"/>
    <property type="match status" value="1"/>
</dbReference>
<feature type="domain" description="Glycosyltransferase 2-like" evidence="1">
    <location>
        <begin position="9"/>
        <end position="172"/>
    </location>
</feature>